<name>C1E8L8_MICCC</name>
<keyword evidence="5" id="KW-0408">Iron</keyword>
<evidence type="ECO:0000256" key="1">
    <source>
        <dbReference type="ARBA" id="ARBA00005896"/>
    </source>
</evidence>
<evidence type="ECO:0000256" key="3">
    <source>
        <dbReference type="ARBA" id="ARBA00022964"/>
    </source>
</evidence>
<dbReference type="Gene3D" id="3.60.130.10">
    <property type="entry name" value="Clavaminate synthase-like"/>
    <property type="match status" value="1"/>
</dbReference>
<keyword evidence="8" id="KW-1185">Reference proteome</keyword>
<evidence type="ECO:0000313" key="7">
    <source>
        <dbReference type="EMBL" id="ACO64176.1"/>
    </source>
</evidence>
<dbReference type="Proteomes" id="UP000002009">
    <property type="component" value="Chromosome 6"/>
</dbReference>
<feature type="domain" description="TauD/TfdA-like" evidence="6">
    <location>
        <begin position="8"/>
        <end position="313"/>
    </location>
</feature>
<dbReference type="STRING" id="296587.C1E8L8"/>
<evidence type="ECO:0000256" key="2">
    <source>
        <dbReference type="ARBA" id="ARBA00022723"/>
    </source>
</evidence>
<proteinExistence type="inferred from homology"/>
<keyword evidence="3" id="KW-0223">Dioxygenase</keyword>
<dbReference type="OrthoDB" id="10257314at2759"/>
<dbReference type="EMBL" id="CP001327">
    <property type="protein sequence ID" value="ACO64176.1"/>
    <property type="molecule type" value="Genomic_DNA"/>
</dbReference>
<dbReference type="AlphaFoldDB" id="C1E8L8"/>
<comment type="similarity">
    <text evidence="1">Belongs to the TfdA dioxygenase family.</text>
</comment>
<organism evidence="7 8">
    <name type="scientific">Micromonas commoda (strain RCC299 / NOUM17 / CCMP2709)</name>
    <name type="common">Picoplanktonic green alga</name>
    <dbReference type="NCBI Taxonomy" id="296587"/>
    <lineage>
        <taxon>Eukaryota</taxon>
        <taxon>Viridiplantae</taxon>
        <taxon>Chlorophyta</taxon>
        <taxon>Mamiellophyceae</taxon>
        <taxon>Mamiellales</taxon>
        <taxon>Mamiellaceae</taxon>
        <taxon>Micromonas</taxon>
    </lineage>
</organism>
<dbReference type="GeneID" id="8244563"/>
<dbReference type="KEGG" id="mis:MICPUN_59421"/>
<dbReference type="InterPro" id="IPR003819">
    <property type="entry name" value="TauD/TfdA-like"/>
</dbReference>
<dbReference type="PANTHER" id="PTHR43779">
    <property type="entry name" value="DIOXYGENASE RV0097-RELATED"/>
    <property type="match status" value="1"/>
</dbReference>
<evidence type="ECO:0000313" key="8">
    <source>
        <dbReference type="Proteomes" id="UP000002009"/>
    </source>
</evidence>
<dbReference type="RefSeq" id="XP_002502918.1">
    <property type="nucleotide sequence ID" value="XM_002502872.1"/>
</dbReference>
<protein>
    <recommendedName>
        <fullName evidence="6">TauD/TfdA-like domain-containing protein</fullName>
    </recommendedName>
</protein>
<dbReference type="SUPFAM" id="SSF51197">
    <property type="entry name" value="Clavaminate synthase-like"/>
    <property type="match status" value="1"/>
</dbReference>
<dbReference type="InterPro" id="IPR051178">
    <property type="entry name" value="TfdA_dioxygenase"/>
</dbReference>
<keyword evidence="4" id="KW-0560">Oxidoreductase</keyword>
<dbReference type="GO" id="GO:0046872">
    <property type="term" value="F:metal ion binding"/>
    <property type="evidence" value="ECO:0007669"/>
    <property type="project" value="UniProtKB-KW"/>
</dbReference>
<dbReference type="GO" id="GO:0051213">
    <property type="term" value="F:dioxygenase activity"/>
    <property type="evidence" value="ECO:0007669"/>
    <property type="project" value="UniProtKB-KW"/>
</dbReference>
<dbReference type="PANTHER" id="PTHR43779:SF3">
    <property type="entry name" value="(3R)-3-[(CARBOXYMETHYL)AMINO]FATTY ACID OXYGENASE_DECARBOXYLASE"/>
    <property type="match status" value="1"/>
</dbReference>
<evidence type="ECO:0000256" key="4">
    <source>
        <dbReference type="ARBA" id="ARBA00023002"/>
    </source>
</evidence>
<gene>
    <name evidence="7" type="ORF">MICPUN_59421</name>
</gene>
<dbReference type="InterPro" id="IPR042098">
    <property type="entry name" value="TauD-like_sf"/>
</dbReference>
<dbReference type="InParanoid" id="C1E8L8"/>
<keyword evidence="2" id="KW-0479">Metal-binding</keyword>
<accession>C1E8L8</accession>
<reference evidence="7 8" key="1">
    <citation type="journal article" date="2009" name="Science">
        <title>Green evolution and dynamic adaptations revealed by genomes of the marine picoeukaryotes Micromonas.</title>
        <authorList>
            <person name="Worden A.Z."/>
            <person name="Lee J.H."/>
            <person name="Mock T."/>
            <person name="Rouze P."/>
            <person name="Simmons M.P."/>
            <person name="Aerts A.L."/>
            <person name="Allen A.E."/>
            <person name="Cuvelier M.L."/>
            <person name="Derelle E."/>
            <person name="Everett M.V."/>
            <person name="Foulon E."/>
            <person name="Grimwood J."/>
            <person name="Gundlach H."/>
            <person name="Henrissat B."/>
            <person name="Napoli C."/>
            <person name="McDonald S.M."/>
            <person name="Parker M.S."/>
            <person name="Rombauts S."/>
            <person name="Salamov A."/>
            <person name="Von Dassow P."/>
            <person name="Badger J.H."/>
            <person name="Coutinho P.M."/>
            <person name="Demir E."/>
            <person name="Dubchak I."/>
            <person name="Gentemann C."/>
            <person name="Eikrem W."/>
            <person name="Gready J.E."/>
            <person name="John U."/>
            <person name="Lanier W."/>
            <person name="Lindquist E.A."/>
            <person name="Lucas S."/>
            <person name="Mayer K.F."/>
            <person name="Moreau H."/>
            <person name="Not F."/>
            <person name="Otillar R."/>
            <person name="Panaud O."/>
            <person name="Pangilinan J."/>
            <person name="Paulsen I."/>
            <person name="Piegu B."/>
            <person name="Poliakov A."/>
            <person name="Robbens S."/>
            <person name="Schmutz J."/>
            <person name="Toulza E."/>
            <person name="Wyss T."/>
            <person name="Zelensky A."/>
            <person name="Zhou K."/>
            <person name="Armbrust E.V."/>
            <person name="Bhattacharya D."/>
            <person name="Goodenough U.W."/>
            <person name="Van de Peer Y."/>
            <person name="Grigoriev I.V."/>
        </authorList>
    </citation>
    <scope>NUCLEOTIDE SEQUENCE [LARGE SCALE GENOMIC DNA]</scope>
    <source>
        <strain evidence="8">RCC299 / NOUM17</strain>
    </source>
</reference>
<evidence type="ECO:0000256" key="5">
    <source>
        <dbReference type="ARBA" id="ARBA00023004"/>
    </source>
</evidence>
<evidence type="ECO:0000259" key="6">
    <source>
        <dbReference type="Pfam" id="PF02668"/>
    </source>
</evidence>
<dbReference type="Pfam" id="PF02668">
    <property type="entry name" value="TauD"/>
    <property type="match status" value="1"/>
</dbReference>
<sequence>MQIRALSGEPLGVEVLGADLRTATAEDVERMVDAMHRTGRGVLVVRDQHLAPTDCERACAMLAPHFVAQQPYTRWPGQSKPIPGCPHLALLGNYRAREDNEFGMDVVKGEVIGEYKPAKQNLEEWHTDGSFLPNPKVAIALYAPQLDDALPPEGGETRFASCTAAFEALAREEQEKLRGLCSVHSWEKFMRLLESRDPGRQKVTAEQIAEKPPQLWPVVRTHPVTKAESLYINPKNTAAVVNKATGEPIPEEDARRLVDRLAEAVVGDGLPGNSKVYAHTWKRGDFVIWDNRVLLHAASPFDAEKYQRLLFRMEFKGEPVLGPSTP</sequence>